<protein>
    <recommendedName>
        <fullName evidence="3">Transposase</fullName>
    </recommendedName>
</protein>
<sequence>MTRKIVKRSSIRNWVETYLDMVMVDGSNEILTTEIHDKELRKIHKTRSIQSMPRAQLRGVLLHHDNAKPHTSTQTLDFLANSGVQLVTHPSYSLDLAPCNFFISKS</sequence>
<evidence type="ECO:0000313" key="1">
    <source>
        <dbReference type="EMBL" id="UYV79194.1"/>
    </source>
</evidence>
<dbReference type="PANTHER" id="PTHR46060">
    <property type="entry name" value="MARINER MOS1 TRANSPOSASE-LIKE PROTEIN"/>
    <property type="match status" value="1"/>
</dbReference>
<evidence type="ECO:0000313" key="2">
    <source>
        <dbReference type="Proteomes" id="UP001235939"/>
    </source>
</evidence>
<evidence type="ECO:0008006" key="3">
    <source>
        <dbReference type="Google" id="ProtNLM"/>
    </source>
</evidence>
<dbReference type="PANTHER" id="PTHR46060:SF1">
    <property type="entry name" value="MARINER MOS1 TRANSPOSASE-LIKE PROTEIN"/>
    <property type="match status" value="1"/>
</dbReference>
<accession>A0ABY6LEA9</accession>
<dbReference type="Gene3D" id="3.30.420.10">
    <property type="entry name" value="Ribonuclease H-like superfamily/Ribonuclease H"/>
    <property type="match status" value="1"/>
</dbReference>
<proteinExistence type="predicted"/>
<gene>
    <name evidence="1" type="ORF">LAZ67_17001456</name>
</gene>
<dbReference type="InterPro" id="IPR052709">
    <property type="entry name" value="Transposase-MT_Hybrid"/>
</dbReference>
<dbReference type="InterPro" id="IPR036397">
    <property type="entry name" value="RNaseH_sf"/>
</dbReference>
<organism evidence="1 2">
    <name type="scientific">Cordylochernes scorpioides</name>
    <dbReference type="NCBI Taxonomy" id="51811"/>
    <lineage>
        <taxon>Eukaryota</taxon>
        <taxon>Metazoa</taxon>
        <taxon>Ecdysozoa</taxon>
        <taxon>Arthropoda</taxon>
        <taxon>Chelicerata</taxon>
        <taxon>Arachnida</taxon>
        <taxon>Pseudoscorpiones</taxon>
        <taxon>Cheliferoidea</taxon>
        <taxon>Chernetidae</taxon>
        <taxon>Cordylochernes</taxon>
    </lineage>
</organism>
<name>A0ABY6LEA9_9ARAC</name>
<reference evidence="1 2" key="1">
    <citation type="submission" date="2022-01" db="EMBL/GenBank/DDBJ databases">
        <title>A chromosomal length assembly of Cordylochernes scorpioides.</title>
        <authorList>
            <person name="Zeh D."/>
            <person name="Zeh J."/>
        </authorList>
    </citation>
    <scope>NUCLEOTIDE SEQUENCE [LARGE SCALE GENOMIC DNA]</scope>
    <source>
        <strain evidence="1">IN4F17</strain>
        <tissue evidence="1">Whole Body</tissue>
    </source>
</reference>
<keyword evidence="2" id="KW-1185">Reference proteome</keyword>
<dbReference type="EMBL" id="CP092879">
    <property type="protein sequence ID" value="UYV79194.1"/>
    <property type="molecule type" value="Genomic_DNA"/>
</dbReference>
<dbReference type="Proteomes" id="UP001235939">
    <property type="component" value="Chromosome 17"/>
</dbReference>